<protein>
    <recommendedName>
        <fullName evidence="4">Flagellar brake protein YcgR</fullName>
    </recommendedName>
    <alternativeName>
        <fullName evidence="4">Cyclic di-GMP binding protein YcgR</fullName>
    </alternativeName>
</protein>
<dbReference type="EMBL" id="LXEU01000043">
    <property type="protein sequence ID" value="OAT53443.1"/>
    <property type="molecule type" value="Genomic_DNA"/>
</dbReference>
<dbReference type="Pfam" id="PF07317">
    <property type="entry name" value="PilZN"/>
    <property type="match status" value="1"/>
</dbReference>
<keyword evidence="2 4" id="KW-0547">Nucleotide-binding</keyword>
<keyword evidence="8" id="KW-1185">Reference proteome</keyword>
<accession>A0A1B7JZW3</accession>
<evidence type="ECO:0000256" key="3">
    <source>
        <dbReference type="ARBA" id="ARBA00023143"/>
    </source>
</evidence>
<evidence type="ECO:0000259" key="6">
    <source>
        <dbReference type="Pfam" id="PF07317"/>
    </source>
</evidence>
<dbReference type="HAMAP" id="MF_01457">
    <property type="entry name" value="YcgR"/>
    <property type="match status" value="1"/>
</dbReference>
<dbReference type="Gene3D" id="2.30.110.10">
    <property type="entry name" value="Electron Transport, Fmn-binding Protein, Chain A"/>
    <property type="match status" value="1"/>
</dbReference>
<dbReference type="InterPro" id="IPR023787">
    <property type="entry name" value="T3SS_YcgR"/>
</dbReference>
<feature type="domain" description="PilZ" evidence="5">
    <location>
        <begin position="112"/>
        <end position="229"/>
    </location>
</feature>
<proteinExistence type="inferred from homology"/>
<dbReference type="PATRIC" id="fig|1354264.4.peg.2073"/>
<evidence type="ECO:0000256" key="2">
    <source>
        <dbReference type="ARBA" id="ARBA00022741"/>
    </source>
</evidence>
<organism evidence="7 8">
    <name type="scientific">Kluyvera georgiana ATCC 51603</name>
    <dbReference type="NCBI Taxonomy" id="1354264"/>
    <lineage>
        <taxon>Bacteria</taxon>
        <taxon>Pseudomonadati</taxon>
        <taxon>Pseudomonadota</taxon>
        <taxon>Gammaproteobacteria</taxon>
        <taxon>Enterobacterales</taxon>
        <taxon>Enterobacteriaceae</taxon>
        <taxon>Kluyvera</taxon>
    </lineage>
</organism>
<evidence type="ECO:0000259" key="5">
    <source>
        <dbReference type="Pfam" id="PF07238"/>
    </source>
</evidence>
<comment type="subunit">
    <text evidence="4">Monomer. Interacts with the flagellar basal bodies.</text>
</comment>
<dbReference type="Gene3D" id="2.40.10.220">
    <property type="entry name" value="predicted glycosyltransferase like domains"/>
    <property type="match status" value="1"/>
</dbReference>
<dbReference type="InterPro" id="IPR009875">
    <property type="entry name" value="PilZ_domain"/>
</dbReference>
<keyword evidence="3 4" id="KW-0975">Bacterial flagellum</keyword>
<dbReference type="GO" id="GO:0035438">
    <property type="term" value="F:cyclic-di-GMP binding"/>
    <property type="evidence" value="ECO:0007669"/>
    <property type="project" value="UniProtKB-UniRule"/>
</dbReference>
<dbReference type="Proteomes" id="UP000078386">
    <property type="component" value="Unassembled WGS sequence"/>
</dbReference>
<evidence type="ECO:0000256" key="1">
    <source>
        <dbReference type="ARBA" id="ARBA00022636"/>
    </source>
</evidence>
<evidence type="ECO:0000256" key="4">
    <source>
        <dbReference type="HAMAP-Rule" id="MF_01457"/>
    </source>
</evidence>
<name>A0A1B7JZW3_9ENTR</name>
<evidence type="ECO:0000313" key="7">
    <source>
        <dbReference type="EMBL" id="OAT53443.1"/>
    </source>
</evidence>
<dbReference type="RefSeq" id="WP_064544873.1">
    <property type="nucleotide sequence ID" value="NZ_LXEU01000043.1"/>
</dbReference>
<dbReference type="InterPro" id="IPR012349">
    <property type="entry name" value="Split_barrel_FMN-bd"/>
</dbReference>
<evidence type="ECO:0000313" key="8">
    <source>
        <dbReference type="Proteomes" id="UP000078386"/>
    </source>
</evidence>
<gene>
    <name evidence="4" type="primary">ycgR</name>
    <name evidence="7" type="ORF">M989_01995</name>
</gene>
<sequence length="243" mass="27772">MSEHNAQFLKQNPLAVLNILRDLQRTNAALRVSWSSRQFISRILDASQEHLVIDFGSREEDNDAARAAKNISIVAETNGAKIEFTIAEMRVEDFQGLPAFVMPTPPALWFIQRREFFRMPAPLHPPYYGVATLPDKSPLRFRLFDLSLGGMGALLEGPAPESLQPGIELKEIELDMGQWGRFRFDAQLLAISERKVVDSKNETIVTPRLSFRFLHMTPVLERSLQRIIFSLEREARERANNVR</sequence>
<dbReference type="GO" id="GO:0071945">
    <property type="term" value="P:regulation of bacterial-type flagellum-dependent cell motility by regulation of motor speed"/>
    <property type="evidence" value="ECO:0007669"/>
    <property type="project" value="UniProtKB-UniRule"/>
</dbReference>
<feature type="domain" description="Type III secretion system flagellar brake protein YcgR PilZN" evidence="6">
    <location>
        <begin position="8"/>
        <end position="109"/>
    </location>
</feature>
<comment type="similarity">
    <text evidence="4">Belongs to the YcgR family.</text>
</comment>
<comment type="subcellular location">
    <subcellularLocation>
        <location evidence="4">Bacterial flagellum basal body</location>
    </subcellularLocation>
</comment>
<reference evidence="7 8" key="1">
    <citation type="submission" date="2016-04" db="EMBL/GenBank/DDBJ databases">
        <title>ATOL: Assembling a taxonomically balanced genome-scale reconstruction of the evolutionary history of the Enterobacteriaceae.</title>
        <authorList>
            <person name="Plunkett G.III."/>
            <person name="Neeno-Eckwall E.C."/>
            <person name="Glasner J.D."/>
            <person name="Perna N.T."/>
        </authorList>
    </citation>
    <scope>NUCLEOTIDE SEQUENCE [LARGE SCALE GENOMIC DNA]</scope>
    <source>
        <strain evidence="7 8">ATCC 51603</strain>
    </source>
</reference>
<dbReference type="GO" id="GO:0071973">
    <property type="term" value="P:bacterial-type flagellum-dependent cell motility"/>
    <property type="evidence" value="ECO:0007669"/>
    <property type="project" value="UniProtKB-UniRule"/>
</dbReference>
<dbReference type="Pfam" id="PF07238">
    <property type="entry name" value="PilZ"/>
    <property type="match status" value="1"/>
</dbReference>
<comment type="function">
    <text evidence="4">Acts as a flagellar brake, regulating swimming and swarming in a bis-(3'-5') cyclic diguanylic acid (c-di-GMP)-dependent manner. Binds 1 c-di-GMP dimer per subunit. Increasing levels of c-di-GMP lead to decreased motility.</text>
</comment>
<dbReference type="AlphaFoldDB" id="A0A1B7JZW3"/>
<dbReference type="GO" id="GO:0009425">
    <property type="term" value="C:bacterial-type flagellum basal body"/>
    <property type="evidence" value="ECO:0007669"/>
    <property type="project" value="UniProtKB-SubCell"/>
</dbReference>
<keyword evidence="1 4" id="KW-0973">c-di-GMP</keyword>
<comment type="caution">
    <text evidence="7">The sequence shown here is derived from an EMBL/GenBank/DDBJ whole genome shotgun (WGS) entry which is preliminary data.</text>
</comment>
<dbReference type="InterPro" id="IPR009926">
    <property type="entry name" value="T3SS_YcgR_PilZN"/>
</dbReference>